<name>A0A8J5IHF6_9STRA</name>
<keyword evidence="2" id="KW-1185">Reference proteome</keyword>
<dbReference type="PANTHER" id="PTHR15666">
    <property type="entry name" value="COMM DOMAIN CONTAINING PROTEIN 5"/>
    <property type="match status" value="1"/>
</dbReference>
<organism evidence="1 2">
    <name type="scientific">Phytophthora aleatoria</name>
    <dbReference type="NCBI Taxonomy" id="2496075"/>
    <lineage>
        <taxon>Eukaryota</taxon>
        <taxon>Sar</taxon>
        <taxon>Stramenopiles</taxon>
        <taxon>Oomycota</taxon>
        <taxon>Peronosporomycetes</taxon>
        <taxon>Peronosporales</taxon>
        <taxon>Peronosporaceae</taxon>
        <taxon>Phytophthora</taxon>
    </lineage>
</organism>
<gene>
    <name evidence="1" type="ORF">JG688_00014337</name>
</gene>
<dbReference type="GO" id="GO:0005634">
    <property type="term" value="C:nucleus"/>
    <property type="evidence" value="ECO:0007669"/>
    <property type="project" value="TreeGrafter"/>
</dbReference>
<dbReference type="AlphaFoldDB" id="A0A8J5IHF6"/>
<comment type="caution">
    <text evidence="1">The sequence shown here is derived from an EMBL/GenBank/DDBJ whole genome shotgun (WGS) entry which is preliminary data.</text>
</comment>
<protein>
    <recommendedName>
        <fullName evidence="3">COMM domain-containing protein</fullName>
    </recommendedName>
</protein>
<accession>A0A8J5IHF6</accession>
<evidence type="ECO:0008006" key="3">
    <source>
        <dbReference type="Google" id="ProtNLM"/>
    </source>
</evidence>
<evidence type="ECO:0000313" key="1">
    <source>
        <dbReference type="EMBL" id="KAG6950079.1"/>
    </source>
</evidence>
<reference evidence="1" key="1">
    <citation type="submission" date="2021-01" db="EMBL/GenBank/DDBJ databases">
        <title>Phytophthora aleatoria, a newly-described species from Pinus radiata is distinct from Phytophthora cactorum isolates based on comparative genomics.</title>
        <authorList>
            <person name="Mcdougal R."/>
            <person name="Panda P."/>
            <person name="Williams N."/>
            <person name="Studholme D.J."/>
        </authorList>
    </citation>
    <scope>NUCLEOTIDE SEQUENCE</scope>
    <source>
        <strain evidence="1">NZFS 4037</strain>
    </source>
</reference>
<proteinExistence type="predicted"/>
<dbReference type="PANTHER" id="PTHR15666:SF1">
    <property type="entry name" value="COMM DOMAIN-CONTAINING PROTEIN 5"/>
    <property type="match status" value="1"/>
</dbReference>
<evidence type="ECO:0000313" key="2">
    <source>
        <dbReference type="Proteomes" id="UP000709295"/>
    </source>
</evidence>
<dbReference type="InterPro" id="IPR037357">
    <property type="entry name" value="COMMD5"/>
</dbReference>
<sequence>FVARHLDLAMQLAVALHCQNDADAERAVNGVSSADQRDLLALSAILRLLLEAATREHMTILLPAAQRNEMTQSSSRKVEQTIVQSLPEAFRPRFRQMLAKYWDTLNETAESATFSLPRVDQLHWKVAKDSGQRILLRLQTSDGRTRTIHVPIKQFHQLRHSAASVLQEMNQVEAHPMMRLAYLEQSRRTETVVMTTGSGTTSSVP</sequence>
<dbReference type="Proteomes" id="UP000709295">
    <property type="component" value="Unassembled WGS sequence"/>
</dbReference>
<dbReference type="EMBL" id="JAENGY010001349">
    <property type="protein sequence ID" value="KAG6950079.1"/>
    <property type="molecule type" value="Genomic_DNA"/>
</dbReference>
<feature type="non-terminal residue" evidence="1">
    <location>
        <position position="1"/>
    </location>
</feature>